<dbReference type="PANTHER" id="PTHR33420:SF27">
    <property type="entry name" value="PROTEIN FIMG"/>
    <property type="match status" value="1"/>
</dbReference>
<dbReference type="PANTHER" id="PTHR33420">
    <property type="entry name" value="FIMBRIAL SUBUNIT ELFA-RELATED"/>
    <property type="match status" value="1"/>
</dbReference>
<dbReference type="InterPro" id="IPR000259">
    <property type="entry name" value="Adhesion_dom_fimbrial"/>
</dbReference>
<dbReference type="SUPFAM" id="SSF49401">
    <property type="entry name" value="Bacterial adhesins"/>
    <property type="match status" value="1"/>
</dbReference>
<dbReference type="RefSeq" id="WP_309877986.1">
    <property type="nucleotide sequence ID" value="NZ_CP133838.1"/>
</dbReference>
<evidence type="ECO:0000313" key="4">
    <source>
        <dbReference type="Proteomes" id="UP001246690"/>
    </source>
</evidence>
<evidence type="ECO:0000259" key="2">
    <source>
        <dbReference type="Pfam" id="PF00419"/>
    </source>
</evidence>
<organism evidence="3 4">
    <name type="scientific">Buttiauxella selenatireducens</name>
    <dbReference type="NCBI Taxonomy" id="3073902"/>
    <lineage>
        <taxon>Bacteria</taxon>
        <taxon>Pseudomonadati</taxon>
        <taxon>Pseudomonadota</taxon>
        <taxon>Gammaproteobacteria</taxon>
        <taxon>Enterobacterales</taxon>
        <taxon>Enterobacteriaceae</taxon>
        <taxon>Buttiauxella</taxon>
    </lineage>
</organism>
<feature type="chain" id="PRO_5047470870" evidence="1">
    <location>
        <begin position="22"/>
        <end position="188"/>
    </location>
</feature>
<dbReference type="EMBL" id="CP133838">
    <property type="protein sequence ID" value="WMY75570.1"/>
    <property type="molecule type" value="Genomic_DNA"/>
</dbReference>
<keyword evidence="1" id="KW-0732">Signal</keyword>
<dbReference type="InterPro" id="IPR008966">
    <property type="entry name" value="Adhesion_dom_sf"/>
</dbReference>
<evidence type="ECO:0000256" key="1">
    <source>
        <dbReference type="SAM" id="SignalP"/>
    </source>
</evidence>
<feature type="domain" description="Fimbrial-type adhesion" evidence="2">
    <location>
        <begin position="30"/>
        <end position="187"/>
    </location>
</feature>
<sequence length="188" mass="20606">MKKIILASTLLLAMLSTETFADVPNQVQLHYTGTIINKPCEVSLGSTTTLNMGDLDIATFSTAGTTSPWLNYNVLFSNCDVSTSINISSSPNGAYTPYNPMITVGTFAVYNSQSELLKDIGLQVWADGDNDMYKYFGSTRLVIIPDQHEGQELLSYNMPIKFRFYNLTGAPPQPGGITGVFTMTVEYN</sequence>
<name>A0ABY9SFE8_9ENTR</name>
<dbReference type="Gene3D" id="2.60.40.1090">
    <property type="entry name" value="Fimbrial-type adhesion domain"/>
    <property type="match status" value="1"/>
</dbReference>
<gene>
    <name evidence="3" type="ORF">RHD99_06365</name>
</gene>
<feature type="signal peptide" evidence="1">
    <location>
        <begin position="1"/>
        <end position="21"/>
    </location>
</feature>
<reference evidence="3 4" key="1">
    <citation type="submission" date="2023-09" db="EMBL/GenBank/DDBJ databases">
        <title>Buttiauxella selenatireducens sp. nov., isolated from the rhizosphere of Cardamine hupingshanesis.</title>
        <authorList>
            <person name="Zhang S."/>
            <person name="Xu Z."/>
            <person name="Wang H."/>
            <person name="Guo Y."/>
        </authorList>
    </citation>
    <scope>NUCLEOTIDE SEQUENCE [LARGE SCALE GENOMIC DNA]</scope>
    <source>
        <strain evidence="3 4">R73</strain>
    </source>
</reference>
<dbReference type="InterPro" id="IPR036937">
    <property type="entry name" value="Adhesion_dom_fimbrial_sf"/>
</dbReference>
<evidence type="ECO:0000313" key="3">
    <source>
        <dbReference type="EMBL" id="WMY75570.1"/>
    </source>
</evidence>
<proteinExistence type="predicted"/>
<protein>
    <submittedName>
        <fullName evidence="3">Fimbrial protein</fullName>
    </submittedName>
</protein>
<dbReference type="InterPro" id="IPR050263">
    <property type="entry name" value="Bact_Fimbrial_Adh_Pro"/>
</dbReference>
<accession>A0ABY9SFE8</accession>
<dbReference type="Pfam" id="PF00419">
    <property type="entry name" value="Fimbrial"/>
    <property type="match status" value="1"/>
</dbReference>
<dbReference type="Proteomes" id="UP001246690">
    <property type="component" value="Chromosome"/>
</dbReference>
<keyword evidence="4" id="KW-1185">Reference proteome</keyword>